<evidence type="ECO:0000256" key="4">
    <source>
        <dbReference type="ARBA" id="ARBA00022846"/>
    </source>
</evidence>
<dbReference type="InterPro" id="IPR057470">
    <property type="entry name" value="Ig_CFAP65_7th"/>
</dbReference>
<evidence type="ECO:0000256" key="2">
    <source>
        <dbReference type="ARBA" id="ARBA00004496"/>
    </source>
</evidence>
<evidence type="ECO:0000313" key="13">
    <source>
        <dbReference type="EMBL" id="TPX56831.1"/>
    </source>
</evidence>
<dbReference type="InterPro" id="IPR013783">
    <property type="entry name" value="Ig-like_fold"/>
</dbReference>
<evidence type="ECO:0000259" key="8">
    <source>
        <dbReference type="Pfam" id="PF22544"/>
    </source>
</evidence>
<feature type="domain" description="CFAP65 tenth Ig-like" evidence="9">
    <location>
        <begin position="1287"/>
        <end position="1401"/>
    </location>
</feature>
<evidence type="ECO:0000256" key="7">
    <source>
        <dbReference type="SAM" id="MobiDB-lite"/>
    </source>
</evidence>
<dbReference type="PANTHER" id="PTHR46127:SF1">
    <property type="entry name" value="CILIA- AND FLAGELLA-ASSOCIATED PROTEIN 65"/>
    <property type="match status" value="1"/>
</dbReference>
<evidence type="ECO:0000256" key="5">
    <source>
        <dbReference type="ARBA" id="ARBA00023069"/>
    </source>
</evidence>
<dbReference type="EMBL" id="QEAQ01000064">
    <property type="protein sequence ID" value="TPX56831.1"/>
    <property type="molecule type" value="Genomic_DNA"/>
</dbReference>
<evidence type="ECO:0000256" key="3">
    <source>
        <dbReference type="ARBA" id="ARBA00022490"/>
    </source>
</evidence>
<dbReference type="SUPFAM" id="SSF49354">
    <property type="entry name" value="PapD-like"/>
    <property type="match status" value="1"/>
</dbReference>
<reference evidence="13 14" key="1">
    <citation type="journal article" date="2019" name="Sci. Rep.">
        <title>Comparative genomics of chytrid fungi reveal insights into the obligate biotrophic and pathogenic lifestyle of Synchytrium endobioticum.</title>
        <authorList>
            <person name="van de Vossenberg B.T.L.H."/>
            <person name="Warris S."/>
            <person name="Nguyen H.D.T."/>
            <person name="van Gent-Pelzer M.P.E."/>
            <person name="Joly D.L."/>
            <person name="van de Geest H.C."/>
            <person name="Bonants P.J.M."/>
            <person name="Smith D.S."/>
            <person name="Levesque C.A."/>
            <person name="van der Lee T.A.J."/>
        </authorList>
    </citation>
    <scope>NUCLEOTIDE SEQUENCE [LARGE SCALE GENOMIC DNA]</scope>
    <source>
        <strain evidence="13 14">CBS 809.83</strain>
    </source>
</reference>
<dbReference type="Proteomes" id="UP000318582">
    <property type="component" value="Unassembled WGS sequence"/>
</dbReference>
<dbReference type="Pfam" id="PF24291">
    <property type="entry name" value="Ig_CFAP65"/>
    <property type="match status" value="1"/>
</dbReference>
<dbReference type="Gene3D" id="2.60.40.10">
    <property type="entry name" value="Immunoglobulins"/>
    <property type="match status" value="10"/>
</dbReference>
<dbReference type="GO" id="GO:0031514">
    <property type="term" value="C:motile cilium"/>
    <property type="evidence" value="ECO:0007669"/>
    <property type="project" value="UniProtKB-SubCell"/>
</dbReference>
<evidence type="ECO:0000259" key="9">
    <source>
        <dbReference type="Pfam" id="PF24291"/>
    </source>
</evidence>
<comment type="subcellular location">
    <subcellularLocation>
        <location evidence="1">Cell projection</location>
        <location evidence="1">Cilium</location>
        <location evidence="1">Flagellum</location>
    </subcellularLocation>
    <subcellularLocation>
        <location evidence="2">Cytoplasm</location>
    </subcellularLocation>
</comment>
<proteinExistence type="predicted"/>
<evidence type="ECO:0000256" key="6">
    <source>
        <dbReference type="ARBA" id="ARBA00023273"/>
    </source>
</evidence>
<feature type="domain" description="CFAP65 seventh Ig-like" evidence="12">
    <location>
        <begin position="815"/>
        <end position="891"/>
    </location>
</feature>
<dbReference type="STRING" id="109895.A0A507DZD7"/>
<keyword evidence="6" id="KW-0966">Cell projection</keyword>
<dbReference type="Pfam" id="PF24816">
    <property type="entry name" value="Ig_CFAP65__9th"/>
    <property type="match status" value="1"/>
</dbReference>
<feature type="domain" description="CFAP65-like ninth Ig-like" evidence="11">
    <location>
        <begin position="1093"/>
        <end position="1278"/>
    </location>
</feature>
<dbReference type="Pfam" id="PF22544">
    <property type="entry name" value="HYDIN_VesB_CFA65-like_Ig"/>
    <property type="match status" value="2"/>
</dbReference>
<evidence type="ECO:0000259" key="10">
    <source>
        <dbReference type="Pfam" id="PF24507"/>
    </source>
</evidence>
<feature type="domain" description="CFAP65 fourth Ig-like" evidence="10">
    <location>
        <begin position="384"/>
        <end position="477"/>
    </location>
</feature>
<dbReference type="Pfam" id="PF25249">
    <property type="entry name" value="Ig_CFAP65_7th"/>
    <property type="match status" value="1"/>
</dbReference>
<feature type="compositionally biased region" description="Basic and acidic residues" evidence="7">
    <location>
        <begin position="990"/>
        <end position="1000"/>
    </location>
</feature>
<feature type="domain" description="HYDIN/VesB/CFA65-like Ig-like" evidence="8">
    <location>
        <begin position="279"/>
        <end position="367"/>
    </location>
</feature>
<keyword evidence="5" id="KW-0969">Cilium</keyword>
<accession>A0A507DZD7</accession>
<organism evidence="13 14">
    <name type="scientific">Powellomyces hirtus</name>
    <dbReference type="NCBI Taxonomy" id="109895"/>
    <lineage>
        <taxon>Eukaryota</taxon>
        <taxon>Fungi</taxon>
        <taxon>Fungi incertae sedis</taxon>
        <taxon>Chytridiomycota</taxon>
        <taxon>Chytridiomycota incertae sedis</taxon>
        <taxon>Chytridiomycetes</taxon>
        <taxon>Spizellomycetales</taxon>
        <taxon>Powellomycetaceae</taxon>
        <taxon>Powellomyces</taxon>
    </lineage>
</organism>
<name>A0A507DZD7_9FUNG</name>
<sequence>MITSEPPQSQPDAPSPLQRPASRATLLASAAPKKVSIEVEPLPPPPLPRPQKNLIPTPNRHDRRLQFGIDCAEMVHFTHWEPGGEYVKQMTVKNVVMKTQKIKYKLPQTRYFSMEFPETTTLSAGMNWTVPVTFRPVAKENYHDVIEFCSSFGKFYVPVKATLPEHVLEFPETIDFKLCPTRETARENFLLKNVGELASYYEWTIPKPFSISPNCGHLTPGSEIPVTMDFKPADASVFNATAICTFGDKKQWERSKSVLAMSVLGIGKYSFLAIEGGNHTFDFGEVFVGKSAERKFVLQNHSAVPANFRIKQPEGDSDPYFEFSSLSGTVASGKSMTITITYAPAAAGILSTDYFDITTLSGNTVRIVCNGHGVGPRVTLNTNVVNFNDVPATNTVTRALFVQNHSSTSAFYQFLVERNSIFRIDKPSGTINPNSSVALTIKFSAVEPINYYRRVYCLVEHQDGLTLDLIATCYNEKRRPATFTPKHIENYRRRQKNGLWSFGPEQLEEMIKTGSVICKNGALEWTNQAQGDIYRSKTIRDSSYPECRVGSEYFYENTGDSEPVTLVDTYVDFGSCSRYRVIDSQTIRIANNTKGKMSCVWIMPGETSGQESVFTVSPAVTDILPRTTVDFRVNFRPNVDNCIYGAQLECFVYFKSMRNFRLVNEETFTPPWCLTPLVTGNTFSPGKDSFIPKIEVGGTRLDFPACHVDKSVYRTIRVSNAGDTPVQFAIIDGGLSGQGGGTVMASAGGAAFTVKPRVGVLHRNESRLLVFRFSPSEQRIFEQALRCVFNSSAANSHEFHLKGVGYFPHLNFGTDNTVCFKPTCIGAVAKRTFTARNTSKITVNFEWRIPQQYVSIVSVEPIGGRMPPNTSMDFVCTFAPNGEKNWIMKLPCFYSHDSRHGVEPYDHERSPDFSQRRATLSVIGQGARGAITASPQILDVSAVLVNSITERELVLSNPTACDVFYQLVITRKRHANVRDSVTARGSGGTERSKQPDKDRVASAAVGAREEVVANDVRSSGVEIIQKSIDIPARSHQTLRVRVCLSEQVQHEYKVYYKLEPHSLCPVSTGVCTPITAKAKLHYLCDITALGVHPLIQVSDIRCDGFSKTYLWQLFSLQRFNNLLTAVDPSPKCAGTDSAHFPTEASTYAHPSYETGAPPVTFDFGATPVGCNPTVYHLNLHNSGVVPVEWVYYFPNDLEIEIERWADPGDYTEEQIHHNFITDNGLFLIHPKRGWLDPDESVHVQMTYSHEYAGHHKLPVVFKLKNGTTQSSKEVILNFDGYSVPPEVKCLHFHGSVHNFMPVEIGTTNPPVQTYQLMNCGATSLEYKMDLAPLEDVKHANHNVNIFQCRKTRGIISPGAIENIEWVFSPFEIKDYEVDIPVSVTDGQTHIITFRGSGIGNSMQGDSIVPNTHEDPIPAVQELIIPQQMAALSKERINFGHVPLRVTVREIVVVTNVNNESDVSFKWLIPDEMADSLKISPQTSVLTPGESRVCKVTFTPKARPEMFITDIPCEIIDETELGAYNTARDIIETARREGRPLSVMEPLMRRDSTKGSAHDITKMKYRTLPPITPPKPSVTKPETEEKTEPRPSSSLSVGSDTTLFAGLPSPPQPMHLFLALVARSHIMEECRASYSGHENFFYERRSEADIVSLDHPAMNSPITQSLVTSALSSILDDVFQDPDVQSLPEKLRGEPLPYYAQIAVSRPVNGIDLVDVNSGGNDEPDETSSVMKQNAEQTVEQVLGLAEFQNLVETVLEGTLYNLMQEATLDEFDITQSQMAVIQ</sequence>
<dbReference type="InterPro" id="IPR058536">
    <property type="entry name" value="Ig_CFAP65_4th"/>
</dbReference>
<dbReference type="GO" id="GO:0005737">
    <property type="term" value="C:cytoplasm"/>
    <property type="evidence" value="ECO:0007669"/>
    <property type="project" value="UniProtKB-SubCell"/>
</dbReference>
<dbReference type="Pfam" id="PF24507">
    <property type="entry name" value="Ig_CFAP65_4th"/>
    <property type="match status" value="1"/>
</dbReference>
<evidence type="ECO:0000259" key="11">
    <source>
        <dbReference type="Pfam" id="PF24816"/>
    </source>
</evidence>
<dbReference type="InterPro" id="IPR008962">
    <property type="entry name" value="PapD-like_sf"/>
</dbReference>
<evidence type="ECO:0000256" key="1">
    <source>
        <dbReference type="ARBA" id="ARBA00004230"/>
    </source>
</evidence>
<dbReference type="InterPro" id="IPR056344">
    <property type="entry name" value="Ig_CFAP65-like_9th"/>
</dbReference>
<dbReference type="PANTHER" id="PTHR46127">
    <property type="entry name" value="CILIA- AND FLAGELLA-ASSOCIATED PROTEIN 65"/>
    <property type="match status" value="1"/>
</dbReference>
<dbReference type="Pfam" id="PF24771">
    <property type="entry name" value="Ig_CFAP74_1st"/>
    <property type="match status" value="1"/>
</dbReference>
<feature type="compositionally biased region" description="Polar residues" evidence="7">
    <location>
        <begin position="1"/>
        <end position="12"/>
    </location>
</feature>
<keyword evidence="3" id="KW-0963">Cytoplasm</keyword>
<evidence type="ECO:0000259" key="12">
    <source>
        <dbReference type="Pfam" id="PF25249"/>
    </source>
</evidence>
<feature type="domain" description="HYDIN/VesB/CFA65-like Ig-like" evidence="8">
    <location>
        <begin position="167"/>
        <end position="248"/>
    </location>
</feature>
<comment type="caution">
    <text evidence="13">The sequence shown here is derived from an EMBL/GenBank/DDBJ whole genome shotgun (WGS) entry which is preliminary data.</text>
</comment>
<dbReference type="NCBIfam" id="NF012200">
    <property type="entry name" value="choice_anch_D"/>
    <property type="match status" value="1"/>
</dbReference>
<feature type="region of interest" description="Disordered" evidence="7">
    <location>
        <begin position="1565"/>
        <end position="1604"/>
    </location>
</feature>
<dbReference type="InterPro" id="IPR053879">
    <property type="entry name" value="HYDIN_VesB_CFA65-like_Ig"/>
</dbReference>
<gene>
    <name evidence="13" type="ORF">PhCBS80983_g04259</name>
</gene>
<dbReference type="InterPro" id="IPR056305">
    <property type="entry name" value="Ig_CFAP65_10th"/>
</dbReference>
<protein>
    <recommendedName>
        <fullName evidence="15">MSP domain-containing protein</fullName>
    </recommendedName>
</protein>
<feature type="region of interest" description="Disordered" evidence="7">
    <location>
        <begin position="979"/>
        <end position="1001"/>
    </location>
</feature>
<keyword evidence="14" id="KW-1185">Reference proteome</keyword>
<feature type="region of interest" description="Disordered" evidence="7">
    <location>
        <begin position="1"/>
        <end position="59"/>
    </location>
</feature>
<evidence type="ECO:0008006" key="15">
    <source>
        <dbReference type="Google" id="ProtNLM"/>
    </source>
</evidence>
<dbReference type="InterPro" id="IPR052614">
    <property type="entry name" value="CFAP65"/>
</dbReference>
<keyword evidence="4" id="KW-0282">Flagellum</keyword>
<evidence type="ECO:0000313" key="14">
    <source>
        <dbReference type="Proteomes" id="UP000318582"/>
    </source>
</evidence>